<sequence>MKPPAPRLTVTPDHFFKHKPVSLNCGSTGDWTVVRNTSTDSRQRCGPDWGRINGSVCEIEELYSDDNGLYWCERDGHRSAAVNITVHEQRVIEPSTSPPPAPSTLPTSPPASLPRHNPPPLGFSFQRAVAMATPPRVGVFRKSMMINPRIIEAPLGKPRLRGFSIPGPDFTYGVAGEIHKIDLAHQHLNRQYTCLLCVAKYHTLEPHFSQRQATCDPPSGRNLLN</sequence>
<proteinExistence type="predicted"/>
<evidence type="ECO:0008006" key="4">
    <source>
        <dbReference type="Google" id="ProtNLM"/>
    </source>
</evidence>
<feature type="compositionally biased region" description="Pro residues" evidence="1">
    <location>
        <begin position="96"/>
        <end position="119"/>
    </location>
</feature>
<keyword evidence="3" id="KW-1185">Reference proteome</keyword>
<reference evidence="2 3" key="1">
    <citation type="submission" date="2024-04" db="EMBL/GenBank/DDBJ databases">
        <authorList>
            <person name="Waldvogel A.-M."/>
            <person name="Schoenle A."/>
        </authorList>
    </citation>
    <scope>NUCLEOTIDE SEQUENCE [LARGE SCALE GENOMIC DNA]</scope>
</reference>
<organism evidence="2 3">
    <name type="scientific">Knipowitschia caucasica</name>
    <name type="common">Caucasian dwarf goby</name>
    <name type="synonym">Pomatoschistus caucasicus</name>
    <dbReference type="NCBI Taxonomy" id="637954"/>
    <lineage>
        <taxon>Eukaryota</taxon>
        <taxon>Metazoa</taxon>
        <taxon>Chordata</taxon>
        <taxon>Craniata</taxon>
        <taxon>Vertebrata</taxon>
        <taxon>Euteleostomi</taxon>
        <taxon>Actinopterygii</taxon>
        <taxon>Neopterygii</taxon>
        <taxon>Teleostei</taxon>
        <taxon>Neoteleostei</taxon>
        <taxon>Acanthomorphata</taxon>
        <taxon>Gobiaria</taxon>
        <taxon>Gobiiformes</taxon>
        <taxon>Gobioidei</taxon>
        <taxon>Gobiidae</taxon>
        <taxon>Gobiinae</taxon>
        <taxon>Knipowitschia</taxon>
    </lineage>
</organism>
<dbReference type="InterPro" id="IPR013783">
    <property type="entry name" value="Ig-like_fold"/>
</dbReference>
<evidence type="ECO:0000256" key="1">
    <source>
        <dbReference type="SAM" id="MobiDB-lite"/>
    </source>
</evidence>
<dbReference type="InterPro" id="IPR036179">
    <property type="entry name" value="Ig-like_dom_sf"/>
</dbReference>
<dbReference type="SUPFAM" id="SSF48726">
    <property type="entry name" value="Immunoglobulin"/>
    <property type="match status" value="1"/>
</dbReference>
<dbReference type="AlphaFoldDB" id="A0AAV2KSE2"/>
<dbReference type="Gene3D" id="2.60.40.10">
    <property type="entry name" value="Immunoglobulins"/>
    <property type="match status" value="1"/>
</dbReference>
<gene>
    <name evidence="2" type="ORF">KC01_LOCUS20429</name>
</gene>
<evidence type="ECO:0000313" key="3">
    <source>
        <dbReference type="Proteomes" id="UP001497482"/>
    </source>
</evidence>
<feature type="region of interest" description="Disordered" evidence="1">
    <location>
        <begin position="91"/>
        <end position="119"/>
    </location>
</feature>
<accession>A0AAV2KSE2</accession>
<protein>
    <recommendedName>
        <fullName evidence="4">Ig-like domain-containing protein</fullName>
    </recommendedName>
</protein>
<name>A0AAV2KSE2_KNICA</name>
<dbReference type="Proteomes" id="UP001497482">
    <property type="component" value="Chromosome 19"/>
</dbReference>
<dbReference type="EMBL" id="OZ035841">
    <property type="protein sequence ID" value="CAL1591007.1"/>
    <property type="molecule type" value="Genomic_DNA"/>
</dbReference>
<evidence type="ECO:0000313" key="2">
    <source>
        <dbReference type="EMBL" id="CAL1591007.1"/>
    </source>
</evidence>